<proteinExistence type="predicted"/>
<comment type="caution">
    <text evidence="1">The sequence shown here is derived from an EMBL/GenBank/DDBJ whole genome shotgun (WGS) entry which is preliminary data.</text>
</comment>
<keyword evidence="2" id="KW-1185">Reference proteome</keyword>
<sequence>MPESFFNPLIPPTLKKLEKLGLIEDSDGARVIFVEGVDIPLIAVKRDGGYNYFSTDLASLWYRLNIEKVDWNIYVTDVGQWQHFYMLFKAFRRAGWLPKDENEYPKCTHIGFGLVLSEEDGKRFRSRANETVRLVDLLDEAKRRCKDALLERDNAKDWSEEEIEKHQRQLDMGQLNMLTWRTIEQQITLSSLIRCLMTRCIYCLFSNARQLTIEKLVDFVTIIDAPWPPDLS</sequence>
<accession>A0ACB0K605</accession>
<organism evidence="1 2">
    <name type="scientific">Trifolium pratense</name>
    <name type="common">Red clover</name>
    <dbReference type="NCBI Taxonomy" id="57577"/>
    <lineage>
        <taxon>Eukaryota</taxon>
        <taxon>Viridiplantae</taxon>
        <taxon>Streptophyta</taxon>
        <taxon>Embryophyta</taxon>
        <taxon>Tracheophyta</taxon>
        <taxon>Spermatophyta</taxon>
        <taxon>Magnoliopsida</taxon>
        <taxon>eudicotyledons</taxon>
        <taxon>Gunneridae</taxon>
        <taxon>Pentapetalae</taxon>
        <taxon>rosids</taxon>
        <taxon>fabids</taxon>
        <taxon>Fabales</taxon>
        <taxon>Fabaceae</taxon>
        <taxon>Papilionoideae</taxon>
        <taxon>50 kb inversion clade</taxon>
        <taxon>NPAAA clade</taxon>
        <taxon>Hologalegina</taxon>
        <taxon>IRL clade</taxon>
        <taxon>Trifolieae</taxon>
        <taxon>Trifolium</taxon>
    </lineage>
</organism>
<dbReference type="EMBL" id="CASHSV030000198">
    <property type="protein sequence ID" value="CAJ2652032.1"/>
    <property type="molecule type" value="Genomic_DNA"/>
</dbReference>
<dbReference type="Proteomes" id="UP001177021">
    <property type="component" value="Unassembled WGS sequence"/>
</dbReference>
<gene>
    <name evidence="1" type="ORF">MILVUS5_LOCUS19575</name>
</gene>
<name>A0ACB0K605_TRIPR</name>
<reference evidence="1" key="1">
    <citation type="submission" date="2023-10" db="EMBL/GenBank/DDBJ databases">
        <authorList>
            <person name="Rodriguez Cubillos JULIANA M."/>
            <person name="De Vega J."/>
        </authorList>
    </citation>
    <scope>NUCLEOTIDE SEQUENCE</scope>
</reference>
<evidence type="ECO:0000313" key="1">
    <source>
        <dbReference type="EMBL" id="CAJ2652032.1"/>
    </source>
</evidence>
<protein>
    <submittedName>
        <fullName evidence="1">Uncharacterized protein</fullName>
    </submittedName>
</protein>
<evidence type="ECO:0000313" key="2">
    <source>
        <dbReference type="Proteomes" id="UP001177021"/>
    </source>
</evidence>